<dbReference type="Pfam" id="PF10159">
    <property type="entry name" value="MMtag"/>
    <property type="match status" value="1"/>
</dbReference>
<protein>
    <recommendedName>
        <fullName evidence="2">Multiple myeloma tumor-associated protein 2-like N-terminal domain-containing protein</fullName>
    </recommendedName>
</protein>
<gene>
    <name evidence="3" type="ORF">CcCBS67573_g05149</name>
</gene>
<feature type="compositionally biased region" description="Basic residues" evidence="1">
    <location>
        <begin position="182"/>
        <end position="217"/>
    </location>
</feature>
<feature type="compositionally biased region" description="Polar residues" evidence="1">
    <location>
        <begin position="136"/>
        <end position="148"/>
    </location>
</feature>
<dbReference type="InterPro" id="IPR019315">
    <property type="entry name" value="MMTA2_N"/>
</dbReference>
<dbReference type="Proteomes" id="UP000320333">
    <property type="component" value="Unassembled WGS sequence"/>
</dbReference>
<dbReference type="PANTHER" id="PTHR14580:SF0">
    <property type="entry name" value="MULTIPLE MYELOMA TUMOR-ASSOCIATED PROTEIN 2"/>
    <property type="match status" value="1"/>
</dbReference>
<evidence type="ECO:0000313" key="3">
    <source>
        <dbReference type="EMBL" id="TPX73572.1"/>
    </source>
</evidence>
<dbReference type="OrthoDB" id="5390672at2759"/>
<evidence type="ECO:0000313" key="4">
    <source>
        <dbReference type="Proteomes" id="UP000320333"/>
    </source>
</evidence>
<comment type="caution">
    <text evidence="3">The sequence shown here is derived from an EMBL/GenBank/DDBJ whole genome shotgun (WGS) entry which is preliminary data.</text>
</comment>
<dbReference type="PANTHER" id="PTHR14580">
    <property type="entry name" value="MULTIPLE MYELOMA TUMOR-ASSOCIATED PROTEIN 2 FAMILY MEMBER"/>
    <property type="match status" value="1"/>
</dbReference>
<dbReference type="EMBL" id="QEAP01000177">
    <property type="protein sequence ID" value="TPX73572.1"/>
    <property type="molecule type" value="Genomic_DNA"/>
</dbReference>
<evidence type="ECO:0000259" key="2">
    <source>
        <dbReference type="Pfam" id="PF10159"/>
    </source>
</evidence>
<sequence length="217" mass="24593">MFSGPIRSGNRGGTGLFKWDDVKDDKHRENYLGHSINAPVGRWQKGKDLGWYAKNKDGETVESHVKHDEIADIKQKEADAMAEALGLKAKKVTKSTVSPAEIQRMLKLDAAANEEFNPEEGDKKGGLGFGRIDTATFKSRNQNAASDSESNHGEEPNVPTDAEKRQRNSDDESEPDKAEKRSKPKKEKKERKEKKEKKSKKEKRDRKEKKSKRHHTE</sequence>
<proteinExistence type="predicted"/>
<accession>A0A507FBQ9</accession>
<keyword evidence="4" id="KW-1185">Reference proteome</keyword>
<organism evidence="3 4">
    <name type="scientific">Chytriomyces confervae</name>
    <dbReference type="NCBI Taxonomy" id="246404"/>
    <lineage>
        <taxon>Eukaryota</taxon>
        <taxon>Fungi</taxon>
        <taxon>Fungi incertae sedis</taxon>
        <taxon>Chytridiomycota</taxon>
        <taxon>Chytridiomycota incertae sedis</taxon>
        <taxon>Chytridiomycetes</taxon>
        <taxon>Chytridiales</taxon>
        <taxon>Chytriomycetaceae</taxon>
        <taxon>Chytriomyces</taxon>
    </lineage>
</organism>
<dbReference type="AlphaFoldDB" id="A0A507FBQ9"/>
<name>A0A507FBQ9_9FUNG</name>
<feature type="region of interest" description="Disordered" evidence="1">
    <location>
        <begin position="113"/>
        <end position="217"/>
    </location>
</feature>
<reference evidence="3 4" key="1">
    <citation type="journal article" date="2019" name="Sci. Rep.">
        <title>Comparative genomics of chytrid fungi reveal insights into the obligate biotrophic and pathogenic lifestyle of Synchytrium endobioticum.</title>
        <authorList>
            <person name="van de Vossenberg B.T.L.H."/>
            <person name="Warris S."/>
            <person name="Nguyen H.D.T."/>
            <person name="van Gent-Pelzer M.P.E."/>
            <person name="Joly D.L."/>
            <person name="van de Geest H.C."/>
            <person name="Bonants P.J.M."/>
            <person name="Smith D.S."/>
            <person name="Levesque C.A."/>
            <person name="van der Lee T.A.J."/>
        </authorList>
    </citation>
    <scope>NUCLEOTIDE SEQUENCE [LARGE SCALE GENOMIC DNA]</scope>
    <source>
        <strain evidence="3 4">CBS 675.73</strain>
    </source>
</reference>
<dbReference type="InterPro" id="IPR039207">
    <property type="entry name" value="MMTAG2-like"/>
</dbReference>
<feature type="compositionally biased region" description="Basic and acidic residues" evidence="1">
    <location>
        <begin position="149"/>
        <end position="181"/>
    </location>
</feature>
<evidence type="ECO:0000256" key="1">
    <source>
        <dbReference type="SAM" id="MobiDB-lite"/>
    </source>
</evidence>
<feature type="domain" description="Multiple myeloma tumor-associated protein 2-like N-terminal" evidence="2">
    <location>
        <begin position="9"/>
        <end position="86"/>
    </location>
</feature>